<dbReference type="AlphaFoldDB" id="U6J429"/>
<feature type="region of interest" description="Disordered" evidence="1">
    <location>
        <begin position="94"/>
        <end position="114"/>
    </location>
</feature>
<keyword evidence="4" id="KW-1185">Reference proteome</keyword>
<gene>
    <name evidence="3 6" type="ORF">EGR_09812</name>
    <name evidence="2" type="ORF">EgrG_001085000</name>
</gene>
<evidence type="ECO:0000256" key="1">
    <source>
        <dbReference type="SAM" id="MobiDB-lite"/>
    </source>
</evidence>
<reference evidence="3 4" key="1">
    <citation type="journal article" date="2013" name="Nat. Genet.">
        <title>The genome of the hydatid tapeworm Echinococcus granulosus.</title>
        <authorList>
            <person name="Zheng H."/>
            <person name="Zhang W."/>
            <person name="Zhang L."/>
            <person name="Zhang Z."/>
            <person name="Li J."/>
            <person name="Lu G."/>
            <person name="Zhu Y."/>
            <person name="Wang Y."/>
            <person name="Huang Y."/>
            <person name="Liu J."/>
            <person name="Kang H."/>
            <person name="Chen J."/>
            <person name="Wang L."/>
            <person name="Chen A."/>
            <person name="Yu S."/>
            <person name="Gao Z."/>
            <person name="Jin L."/>
            <person name="Gu W."/>
            <person name="Wang Z."/>
            <person name="Zhao L."/>
            <person name="Shi B."/>
            <person name="Wen H."/>
            <person name="Lin R."/>
            <person name="Jones M.K."/>
            <person name="Brejova B."/>
            <person name="Vinar T."/>
            <person name="Zhao G."/>
            <person name="McManus D.P."/>
            <person name="Chen Z."/>
            <person name="Zhou Y."/>
            <person name="Wang S."/>
        </authorList>
    </citation>
    <scope>NUCLEOTIDE SEQUENCE [LARGE SCALE GENOMIC DNA]</scope>
</reference>
<dbReference type="EMBL" id="LK028577">
    <property type="protein sequence ID" value="CDS18050.1"/>
    <property type="molecule type" value="Genomic_DNA"/>
</dbReference>
<reference evidence="2 5" key="2">
    <citation type="journal article" date="2013" name="Nature">
        <title>The genomes of four tapeworm species reveal adaptations to parasitism.</title>
        <authorList>
            <person name="Tsai I.J."/>
            <person name="Zarowiecki M."/>
            <person name="Holroyd N."/>
            <person name="Garciarrubio A."/>
            <person name="Sanchez-Flores A."/>
            <person name="Brooks K.L."/>
            <person name="Tracey A."/>
            <person name="Bobes R.J."/>
            <person name="Fragoso G."/>
            <person name="Sciutto E."/>
            <person name="Aslett M."/>
            <person name="Beasley H."/>
            <person name="Bennett H.M."/>
            <person name="Cai J."/>
            <person name="Camicia F."/>
            <person name="Clark R."/>
            <person name="Cucher M."/>
            <person name="De Silva N."/>
            <person name="Day T.A."/>
            <person name="Deplazes P."/>
            <person name="Estrada K."/>
            <person name="Fernandez C."/>
            <person name="Holland P.W."/>
            <person name="Hou J."/>
            <person name="Hu S."/>
            <person name="Huckvale T."/>
            <person name="Hung S.S."/>
            <person name="Kamenetzky L."/>
            <person name="Keane J.A."/>
            <person name="Kiss F."/>
            <person name="Koziol U."/>
            <person name="Lambert O."/>
            <person name="Liu K."/>
            <person name="Luo X."/>
            <person name="Luo Y."/>
            <person name="Macchiaroli N."/>
            <person name="Nichol S."/>
            <person name="Paps J."/>
            <person name="Parkinson J."/>
            <person name="Pouchkina-Stantcheva N."/>
            <person name="Riddiford N."/>
            <person name="Rosenzvit M."/>
            <person name="Salinas G."/>
            <person name="Wasmuth J.D."/>
            <person name="Zamanian M."/>
            <person name="Zheng Y."/>
            <person name="Cai X."/>
            <person name="Soberon X."/>
            <person name="Olson P.D."/>
            <person name="Laclette J.P."/>
            <person name="Brehm K."/>
            <person name="Berriman M."/>
            <person name="Garciarrubio A."/>
            <person name="Bobes R.J."/>
            <person name="Fragoso G."/>
            <person name="Sanchez-Flores A."/>
            <person name="Estrada K."/>
            <person name="Cevallos M.A."/>
            <person name="Morett E."/>
            <person name="Gonzalez V."/>
            <person name="Portillo T."/>
            <person name="Ochoa-Leyva A."/>
            <person name="Jose M.V."/>
            <person name="Sciutto E."/>
            <person name="Landa A."/>
            <person name="Jimenez L."/>
            <person name="Valdes V."/>
            <person name="Carrero J.C."/>
            <person name="Larralde C."/>
            <person name="Morales-Montor J."/>
            <person name="Limon-Lason J."/>
            <person name="Soberon X."/>
            <person name="Laclette J.P."/>
        </authorList>
    </citation>
    <scope>NUCLEOTIDE SEQUENCE [LARGE SCALE GENOMIC DNA]</scope>
</reference>
<dbReference type="OMA" id="RICIKNR"/>
<dbReference type="OrthoDB" id="10275154at2759"/>
<evidence type="ECO:0000313" key="2">
    <source>
        <dbReference type="EMBL" id="CDS18050.1"/>
    </source>
</evidence>
<evidence type="ECO:0000313" key="5">
    <source>
        <dbReference type="Proteomes" id="UP000492820"/>
    </source>
</evidence>
<dbReference type="EMBL" id="APAU02000169">
    <property type="protein sequence ID" value="EUB55317.1"/>
    <property type="molecule type" value="Genomic_DNA"/>
</dbReference>
<dbReference type="GeneID" id="36345527"/>
<dbReference type="RefSeq" id="XP_024346513.1">
    <property type="nucleotide sequence ID" value="XM_024499061.1"/>
</dbReference>
<protein>
    <submittedName>
        <fullName evidence="2 6">Expressed conserved protein</fullName>
    </submittedName>
</protein>
<evidence type="ECO:0000313" key="4">
    <source>
        <dbReference type="Proteomes" id="UP000019149"/>
    </source>
</evidence>
<accession>U6J429</accession>
<evidence type="ECO:0000313" key="6">
    <source>
        <dbReference type="WBParaSite" id="EgrG_001085000"/>
    </source>
</evidence>
<evidence type="ECO:0000313" key="3">
    <source>
        <dbReference type="EMBL" id="EUB55317.1"/>
    </source>
</evidence>
<dbReference type="KEGG" id="egl:EGR_09812"/>
<dbReference type="Proteomes" id="UP000019149">
    <property type="component" value="Unassembled WGS sequence"/>
</dbReference>
<proteinExistence type="predicted"/>
<reference evidence="6" key="4">
    <citation type="submission" date="2020-10" db="UniProtKB">
        <authorList>
            <consortium name="WormBaseParasite"/>
        </authorList>
    </citation>
    <scope>IDENTIFICATION</scope>
</reference>
<dbReference type="WBParaSite" id="EgrG_001085000">
    <property type="protein sequence ID" value="EgrG_001085000"/>
    <property type="gene ID" value="EgrG_001085000"/>
</dbReference>
<dbReference type="CTD" id="36345527"/>
<dbReference type="Proteomes" id="UP000492820">
    <property type="component" value="Unassembled WGS sequence"/>
</dbReference>
<name>U6J429_ECHGR</name>
<reference evidence="2" key="3">
    <citation type="submission" date="2014-06" db="EMBL/GenBank/DDBJ databases">
        <authorList>
            <person name="Aslett M."/>
        </authorList>
    </citation>
    <scope>NUCLEOTIDE SEQUENCE</scope>
</reference>
<sequence length="114" mass="12798">MVMQQGQPEITEADVVDLVYLLSKRIDPKLARYIEKWKGGEPRICIKNRDKSKVKTGFCPVERTLPTCVSKPSMRAASTFVPTCKTASFPVAKSETKSLPKPTPSCKLRSKHYL</sequence>
<organism evidence="3 4">
    <name type="scientific">Echinococcus granulosus</name>
    <name type="common">Hydatid tapeworm</name>
    <dbReference type="NCBI Taxonomy" id="6210"/>
    <lineage>
        <taxon>Eukaryota</taxon>
        <taxon>Metazoa</taxon>
        <taxon>Spiralia</taxon>
        <taxon>Lophotrochozoa</taxon>
        <taxon>Platyhelminthes</taxon>
        <taxon>Cestoda</taxon>
        <taxon>Eucestoda</taxon>
        <taxon>Cyclophyllidea</taxon>
        <taxon>Taeniidae</taxon>
        <taxon>Echinococcus</taxon>
        <taxon>Echinococcus granulosus group</taxon>
    </lineage>
</organism>